<comment type="caution">
    <text evidence="1">The sequence shown here is derived from an EMBL/GenBank/DDBJ whole genome shotgun (WGS) entry which is preliminary data.</text>
</comment>
<dbReference type="AlphaFoldDB" id="A0A0F9IN95"/>
<dbReference type="EMBL" id="LAZR01012012">
    <property type="protein sequence ID" value="KKM47409.1"/>
    <property type="molecule type" value="Genomic_DNA"/>
</dbReference>
<reference evidence="1" key="1">
    <citation type="journal article" date="2015" name="Nature">
        <title>Complex archaea that bridge the gap between prokaryotes and eukaryotes.</title>
        <authorList>
            <person name="Spang A."/>
            <person name="Saw J.H."/>
            <person name="Jorgensen S.L."/>
            <person name="Zaremba-Niedzwiedzka K."/>
            <person name="Martijn J."/>
            <person name="Lind A.E."/>
            <person name="van Eijk R."/>
            <person name="Schleper C."/>
            <person name="Guy L."/>
            <person name="Ettema T.J."/>
        </authorList>
    </citation>
    <scope>NUCLEOTIDE SEQUENCE</scope>
</reference>
<evidence type="ECO:0000313" key="1">
    <source>
        <dbReference type="EMBL" id="KKM47409.1"/>
    </source>
</evidence>
<gene>
    <name evidence="1" type="ORF">LCGC14_1558570</name>
</gene>
<sequence length="52" mass="6178">MSLKEVKVREMDSVIWMRAKIAMIKRKEHNPHMTMAKWLQTAILAQLRKENG</sequence>
<accession>A0A0F9IN95</accession>
<proteinExistence type="predicted"/>
<name>A0A0F9IN95_9ZZZZ</name>
<protein>
    <submittedName>
        <fullName evidence="1">Uncharacterized protein</fullName>
    </submittedName>
</protein>
<organism evidence="1">
    <name type="scientific">marine sediment metagenome</name>
    <dbReference type="NCBI Taxonomy" id="412755"/>
    <lineage>
        <taxon>unclassified sequences</taxon>
        <taxon>metagenomes</taxon>
        <taxon>ecological metagenomes</taxon>
    </lineage>
</organism>